<organism evidence="2 3">
    <name type="scientific">Emiliania huxleyi (strain CCMP1516)</name>
    <dbReference type="NCBI Taxonomy" id="280463"/>
    <lineage>
        <taxon>Eukaryota</taxon>
        <taxon>Haptista</taxon>
        <taxon>Haptophyta</taxon>
        <taxon>Prymnesiophyceae</taxon>
        <taxon>Isochrysidales</taxon>
        <taxon>Noelaerhabdaceae</taxon>
        <taxon>Emiliania</taxon>
    </lineage>
</organism>
<dbReference type="InterPro" id="IPR029058">
    <property type="entry name" value="AB_hydrolase_fold"/>
</dbReference>
<dbReference type="AlphaFoldDB" id="A0A0D3J3F9"/>
<evidence type="ECO:0008006" key="4">
    <source>
        <dbReference type="Google" id="ProtNLM"/>
    </source>
</evidence>
<name>A0A0D3J3F9_EMIH1</name>
<reference evidence="2" key="2">
    <citation type="submission" date="2024-10" db="UniProtKB">
        <authorList>
            <consortium name="EnsemblProtists"/>
        </authorList>
    </citation>
    <scope>IDENTIFICATION</scope>
</reference>
<feature type="chain" id="PRO_5044285580" description="AB hydrolase-1 domain-containing protein" evidence="1">
    <location>
        <begin position="19"/>
        <end position="331"/>
    </location>
</feature>
<evidence type="ECO:0000313" key="2">
    <source>
        <dbReference type="EnsemblProtists" id="EOD18044"/>
    </source>
</evidence>
<dbReference type="HOGENOM" id="CLU_840521_0_0_1"/>
<dbReference type="Gene3D" id="3.40.50.1820">
    <property type="entry name" value="alpha/beta hydrolase"/>
    <property type="match status" value="1"/>
</dbReference>
<protein>
    <recommendedName>
        <fullName evidence="4">AB hydrolase-1 domain-containing protein</fullName>
    </recommendedName>
</protein>
<accession>A0A0D3J3F9</accession>
<dbReference type="PANTHER" id="PTHR43329">
    <property type="entry name" value="EPOXIDE HYDROLASE"/>
    <property type="match status" value="1"/>
</dbReference>
<dbReference type="OMA" id="ASSACHY"/>
<feature type="signal peptide" evidence="1">
    <location>
        <begin position="1"/>
        <end position="18"/>
    </location>
</feature>
<sequence length="331" mass="36001">MLAATRSVLAASIAVALAAPLPTANAALKPPGRPLTSAGADTLLDKYFCDVYYPTGTAAANLPPCESVKAEVTSDLTAPLPTLSLGDPTKPALFFVHGWPDSGAEFAAQFGGLCYGPAARFRCVAATWQNFHPDLPNAPLEELTLQTTIDKLAATMEAARLVDTTFVIHDWGSFVGYQLMWQHPHLMNRTISFDIGSGGHPNVTYQGQNAIAFDTHNSIPSMTSARYWDAPCPDCATWRTAWPYATNVSFRGLVPKLRPPKTKPLLFVWGNMTRGKPRGKESLFFDNAWLEFVESTPHGRVVSGTGDHWIFHENPKLINSAMVEWLAACGL</sequence>
<keyword evidence="1" id="KW-0732">Signal</keyword>
<proteinExistence type="predicted"/>
<dbReference type="eggNOG" id="ENOG502SM2D">
    <property type="taxonomic scope" value="Eukaryota"/>
</dbReference>
<keyword evidence="3" id="KW-1185">Reference proteome</keyword>
<evidence type="ECO:0000313" key="3">
    <source>
        <dbReference type="Proteomes" id="UP000013827"/>
    </source>
</evidence>
<reference evidence="3" key="1">
    <citation type="journal article" date="2013" name="Nature">
        <title>Pan genome of the phytoplankton Emiliania underpins its global distribution.</title>
        <authorList>
            <person name="Read B.A."/>
            <person name="Kegel J."/>
            <person name="Klute M.J."/>
            <person name="Kuo A."/>
            <person name="Lefebvre S.C."/>
            <person name="Maumus F."/>
            <person name="Mayer C."/>
            <person name="Miller J."/>
            <person name="Monier A."/>
            <person name="Salamov A."/>
            <person name="Young J."/>
            <person name="Aguilar M."/>
            <person name="Claverie J.M."/>
            <person name="Frickenhaus S."/>
            <person name="Gonzalez K."/>
            <person name="Herman E.K."/>
            <person name="Lin Y.C."/>
            <person name="Napier J."/>
            <person name="Ogata H."/>
            <person name="Sarno A.F."/>
            <person name="Shmutz J."/>
            <person name="Schroeder D."/>
            <person name="de Vargas C."/>
            <person name="Verret F."/>
            <person name="von Dassow P."/>
            <person name="Valentin K."/>
            <person name="Van de Peer Y."/>
            <person name="Wheeler G."/>
            <person name="Dacks J.B."/>
            <person name="Delwiche C.F."/>
            <person name="Dyhrman S.T."/>
            <person name="Glockner G."/>
            <person name="John U."/>
            <person name="Richards T."/>
            <person name="Worden A.Z."/>
            <person name="Zhang X."/>
            <person name="Grigoriev I.V."/>
            <person name="Allen A.E."/>
            <person name="Bidle K."/>
            <person name="Borodovsky M."/>
            <person name="Bowler C."/>
            <person name="Brownlee C."/>
            <person name="Cock J.M."/>
            <person name="Elias M."/>
            <person name="Gladyshev V.N."/>
            <person name="Groth M."/>
            <person name="Guda C."/>
            <person name="Hadaegh A."/>
            <person name="Iglesias-Rodriguez M.D."/>
            <person name="Jenkins J."/>
            <person name="Jones B.M."/>
            <person name="Lawson T."/>
            <person name="Leese F."/>
            <person name="Lindquist E."/>
            <person name="Lobanov A."/>
            <person name="Lomsadze A."/>
            <person name="Malik S.B."/>
            <person name="Marsh M.E."/>
            <person name="Mackinder L."/>
            <person name="Mock T."/>
            <person name="Mueller-Roeber B."/>
            <person name="Pagarete A."/>
            <person name="Parker M."/>
            <person name="Probert I."/>
            <person name="Quesneville H."/>
            <person name="Raines C."/>
            <person name="Rensing S.A."/>
            <person name="Riano-Pachon D.M."/>
            <person name="Richier S."/>
            <person name="Rokitta S."/>
            <person name="Shiraiwa Y."/>
            <person name="Soanes D.M."/>
            <person name="van der Giezen M."/>
            <person name="Wahlund T.M."/>
            <person name="Williams B."/>
            <person name="Wilson W."/>
            <person name="Wolfe G."/>
            <person name="Wurch L.L."/>
        </authorList>
    </citation>
    <scope>NUCLEOTIDE SEQUENCE</scope>
</reference>
<evidence type="ECO:0000256" key="1">
    <source>
        <dbReference type="SAM" id="SignalP"/>
    </source>
</evidence>
<dbReference type="Proteomes" id="UP000013827">
    <property type="component" value="Unassembled WGS sequence"/>
</dbReference>
<dbReference type="PaxDb" id="2903-EOD18044"/>
<dbReference type="EnsemblProtists" id="EOD18044">
    <property type="protein sequence ID" value="EOD18044"/>
    <property type="gene ID" value="EMIHUDRAFT_420372"/>
</dbReference>
<dbReference type="SUPFAM" id="SSF53474">
    <property type="entry name" value="alpha/beta-Hydrolases"/>
    <property type="match status" value="1"/>
</dbReference>
<dbReference type="RefSeq" id="XP_005770473.1">
    <property type="nucleotide sequence ID" value="XM_005770416.1"/>
</dbReference>
<dbReference type="GeneID" id="19046045"/>
<dbReference type="KEGG" id="ehx:EMIHUDRAFT_420372"/>
<dbReference type="STRING" id="2903.R1EAY6"/>